<dbReference type="AlphaFoldDB" id="A0A8S2ZRD0"/>
<dbReference type="Proteomes" id="UP000676336">
    <property type="component" value="Unassembled WGS sequence"/>
</dbReference>
<gene>
    <name evidence="1" type="ORF">SMN809_LOCUS41299</name>
</gene>
<accession>A0A8S2ZRD0</accession>
<evidence type="ECO:0000313" key="1">
    <source>
        <dbReference type="EMBL" id="CAF4655866.1"/>
    </source>
</evidence>
<dbReference type="EMBL" id="CAJOBI010116144">
    <property type="protein sequence ID" value="CAF4655866.1"/>
    <property type="molecule type" value="Genomic_DNA"/>
</dbReference>
<proteinExistence type="predicted"/>
<comment type="caution">
    <text evidence="1">The sequence shown here is derived from an EMBL/GenBank/DDBJ whole genome shotgun (WGS) entry which is preliminary data.</text>
</comment>
<reference evidence="1" key="1">
    <citation type="submission" date="2021-02" db="EMBL/GenBank/DDBJ databases">
        <authorList>
            <person name="Nowell W R."/>
        </authorList>
    </citation>
    <scope>NUCLEOTIDE SEQUENCE</scope>
</reference>
<name>A0A8S2ZRD0_9BILA</name>
<sequence length="59" mass="6961">DECDEIMLVQPNHWLWQRERSIDYNKKMALLNRKQKNGTFNSEDSCSSTLLMSPVDDTK</sequence>
<protein>
    <submittedName>
        <fullName evidence="1">Uncharacterized protein</fullName>
    </submittedName>
</protein>
<organism evidence="1 2">
    <name type="scientific">Rotaria magnacalcarata</name>
    <dbReference type="NCBI Taxonomy" id="392030"/>
    <lineage>
        <taxon>Eukaryota</taxon>
        <taxon>Metazoa</taxon>
        <taxon>Spiralia</taxon>
        <taxon>Gnathifera</taxon>
        <taxon>Rotifera</taxon>
        <taxon>Eurotatoria</taxon>
        <taxon>Bdelloidea</taxon>
        <taxon>Philodinida</taxon>
        <taxon>Philodinidae</taxon>
        <taxon>Rotaria</taxon>
    </lineage>
</organism>
<evidence type="ECO:0000313" key="2">
    <source>
        <dbReference type="Proteomes" id="UP000676336"/>
    </source>
</evidence>
<feature type="non-terminal residue" evidence="1">
    <location>
        <position position="1"/>
    </location>
</feature>